<feature type="compositionally biased region" description="Gly residues" evidence="1">
    <location>
        <begin position="313"/>
        <end position="322"/>
    </location>
</feature>
<protein>
    <submittedName>
        <fullName evidence="4">Uncharacterized protein</fullName>
    </submittedName>
</protein>
<accession>A0AAU6TZX9</accession>
<evidence type="ECO:0000256" key="2">
    <source>
        <dbReference type="SAM" id="Phobius"/>
    </source>
</evidence>
<keyword evidence="3" id="KW-0732">Signal</keyword>
<dbReference type="PROSITE" id="PS51257">
    <property type="entry name" value="PROKAR_LIPOPROTEIN"/>
    <property type="match status" value="1"/>
</dbReference>
<dbReference type="EMBL" id="CP095353">
    <property type="protein sequence ID" value="XAG67438.1"/>
    <property type="molecule type" value="Genomic_DNA"/>
</dbReference>
<organism evidence="4">
    <name type="scientific">bacterium 19CA06SA08-2</name>
    <dbReference type="NCBI Taxonomy" id="2920658"/>
    <lineage>
        <taxon>Bacteria</taxon>
    </lineage>
</organism>
<keyword evidence="2" id="KW-0472">Membrane</keyword>
<keyword evidence="2" id="KW-1133">Transmembrane helix</keyword>
<sequence length="448" mass="47198">MRIVWLLLFFPSFAFAVMGCPVGVQLGNVTMATRLPACVKFDGSDLGGCSVDCKEICVELPLANTKGPVETTGGACKLSDNGSGDGDSDGSGKTPGEGSSGTKPIDGWFDFQPVVGDATGTSVSGAVAKLNKNLGLAFRQLMDGTKRDSNNINSITHSAESFSRDMKTSLYHLDRMSNDVFQIKNNSAETLGRLNTSNDFLQSINSKILSLVPAASGAGSTGGEPSSSSPELLAIRGDVATLRGMTQSMLSTIGSMSGNTSSMDSNLRSIPSKIDSIDSTLKSVQSSNSSQLGDMQGSLSAIKSMTQQALQSGWGGSGGSDGSGSFDIDYSKMPGDSSNPLSVAPASYESKTCEGGANCFFDVATVQTKLDEANNSLMSNYKAIGEEVKQVFSFNFYGSAEPLKCLDLFTLYGKEYSVCPPSGDFWSTLASLLMFIFYFVALMVIFKR</sequence>
<feature type="region of interest" description="Disordered" evidence="1">
    <location>
        <begin position="71"/>
        <end position="103"/>
    </location>
</feature>
<proteinExistence type="predicted"/>
<keyword evidence="2" id="KW-0812">Transmembrane</keyword>
<evidence type="ECO:0000313" key="4">
    <source>
        <dbReference type="EMBL" id="XAG67438.1"/>
    </source>
</evidence>
<feature type="region of interest" description="Disordered" evidence="1">
    <location>
        <begin position="310"/>
        <end position="331"/>
    </location>
</feature>
<reference evidence="4" key="1">
    <citation type="submission" date="2022-03" db="EMBL/GenBank/DDBJ databases">
        <title>Sea Food Isolates.</title>
        <authorList>
            <person name="Li c."/>
        </authorList>
    </citation>
    <scope>NUCLEOTIDE SEQUENCE</scope>
    <source>
        <strain evidence="4">19CA06SA08-2</strain>
    </source>
</reference>
<evidence type="ECO:0000256" key="3">
    <source>
        <dbReference type="SAM" id="SignalP"/>
    </source>
</evidence>
<feature type="chain" id="PRO_5043492882" evidence="3">
    <location>
        <begin position="17"/>
        <end position="448"/>
    </location>
</feature>
<feature type="transmembrane region" description="Helical" evidence="2">
    <location>
        <begin position="425"/>
        <end position="446"/>
    </location>
</feature>
<feature type="signal peptide" evidence="3">
    <location>
        <begin position="1"/>
        <end position="16"/>
    </location>
</feature>
<evidence type="ECO:0000256" key="1">
    <source>
        <dbReference type="SAM" id="MobiDB-lite"/>
    </source>
</evidence>
<dbReference type="AlphaFoldDB" id="A0AAU6TZX9"/>
<name>A0AAU6TZX9_UNCXX</name>
<gene>
    <name evidence="4" type="ORF">MRM75_12200</name>
</gene>